<feature type="region of interest" description="Disordered" evidence="1">
    <location>
        <begin position="144"/>
        <end position="182"/>
    </location>
</feature>
<feature type="non-terminal residue" evidence="2">
    <location>
        <position position="1"/>
    </location>
</feature>
<organism evidence="2 3">
    <name type="scientific">Aspergillus ibericus CBS 121593</name>
    <dbReference type="NCBI Taxonomy" id="1448316"/>
    <lineage>
        <taxon>Eukaryota</taxon>
        <taxon>Fungi</taxon>
        <taxon>Dikarya</taxon>
        <taxon>Ascomycota</taxon>
        <taxon>Pezizomycotina</taxon>
        <taxon>Eurotiomycetes</taxon>
        <taxon>Eurotiomycetidae</taxon>
        <taxon>Eurotiales</taxon>
        <taxon>Aspergillaceae</taxon>
        <taxon>Aspergillus</taxon>
        <taxon>Aspergillus subgen. Circumdati</taxon>
    </lineage>
</organism>
<dbReference type="OrthoDB" id="4493271at2759"/>
<dbReference type="RefSeq" id="XP_025578832.1">
    <property type="nucleotide sequence ID" value="XM_025715380.1"/>
</dbReference>
<proteinExistence type="predicted"/>
<feature type="compositionally biased region" description="Basic and acidic residues" evidence="1">
    <location>
        <begin position="69"/>
        <end position="81"/>
    </location>
</feature>
<protein>
    <submittedName>
        <fullName evidence="2">Uncharacterized protein</fullName>
    </submittedName>
</protein>
<dbReference type="AlphaFoldDB" id="A0A395HBJ8"/>
<accession>A0A395HBJ8</accession>
<dbReference type="CDD" id="cd00303">
    <property type="entry name" value="retropepsin_like"/>
    <property type="match status" value="1"/>
</dbReference>
<keyword evidence="3" id="KW-1185">Reference proteome</keyword>
<dbReference type="EMBL" id="KZ824423">
    <property type="protein sequence ID" value="RAL04505.1"/>
    <property type="molecule type" value="Genomic_DNA"/>
</dbReference>
<evidence type="ECO:0000313" key="2">
    <source>
        <dbReference type="EMBL" id="RAL04505.1"/>
    </source>
</evidence>
<evidence type="ECO:0000313" key="3">
    <source>
        <dbReference type="Proteomes" id="UP000249402"/>
    </source>
</evidence>
<feature type="region of interest" description="Disordered" evidence="1">
    <location>
        <begin position="69"/>
        <end position="123"/>
    </location>
</feature>
<reference evidence="2 3" key="1">
    <citation type="submission" date="2018-02" db="EMBL/GenBank/DDBJ databases">
        <title>The genomes of Aspergillus section Nigri reveals drivers in fungal speciation.</title>
        <authorList>
            <consortium name="DOE Joint Genome Institute"/>
            <person name="Vesth T.C."/>
            <person name="Nybo J."/>
            <person name="Theobald S."/>
            <person name="Brandl J."/>
            <person name="Frisvad J.C."/>
            <person name="Nielsen K.F."/>
            <person name="Lyhne E.K."/>
            <person name="Kogle M.E."/>
            <person name="Kuo A."/>
            <person name="Riley R."/>
            <person name="Clum A."/>
            <person name="Nolan M."/>
            <person name="Lipzen A."/>
            <person name="Salamov A."/>
            <person name="Henrissat B."/>
            <person name="Wiebenga A."/>
            <person name="De vries R.P."/>
            <person name="Grigoriev I.V."/>
            <person name="Mortensen U.H."/>
            <person name="Andersen M.R."/>
            <person name="Baker S.E."/>
        </authorList>
    </citation>
    <scope>NUCLEOTIDE SEQUENCE [LARGE SCALE GENOMIC DNA]</scope>
    <source>
        <strain evidence="2 3">CBS 121593</strain>
    </source>
</reference>
<name>A0A395HBJ8_9EURO</name>
<gene>
    <name evidence="2" type="ORF">BO80DRAFT_346670</name>
</gene>
<feature type="compositionally biased region" description="Polar residues" evidence="1">
    <location>
        <begin position="154"/>
        <end position="168"/>
    </location>
</feature>
<dbReference type="VEuPathDB" id="FungiDB:BO80DRAFT_346670"/>
<dbReference type="GeneID" id="37220245"/>
<dbReference type="Proteomes" id="UP000249402">
    <property type="component" value="Unassembled WGS sequence"/>
</dbReference>
<evidence type="ECO:0000256" key="1">
    <source>
        <dbReference type="SAM" id="MobiDB-lite"/>
    </source>
</evidence>
<sequence length="317" mass="35027">DSSSDAEKPSRTRSWHRAVKRMFSLFVPRKIQERRWILRIEKTEGRDKTLELKVPWTQAGQPMDSRALRADGHQEPDHTIDECDEPTPQVGLKNPNVPEDLQTHEDPARTNPAVPTPGTGGRVALCLAPGSTTGSESLAIITPASTRPDELDTKQTTPPEQPAAFSQGSDEERSQRSSVKSISLEDLSPVSTNSEWYIKPVFVVANNNRHKEPALMALDTQASANLMDLVLCKELGMSPEPCSQDLLPLQTESGNEIRIAPHGRVRRVAWHFAGSGRTYVSDFLVVDLRDYNAILGKRDIRRLKILAPGPGLGGHAR</sequence>